<comment type="caution">
    <text evidence="1">The sequence shown here is derived from an EMBL/GenBank/DDBJ whole genome shotgun (WGS) entry which is preliminary data.</text>
</comment>
<dbReference type="Proteomes" id="UP000317650">
    <property type="component" value="Chromosome 6"/>
</dbReference>
<organism evidence="1 2">
    <name type="scientific">Musa balbisiana</name>
    <name type="common">Banana</name>
    <dbReference type="NCBI Taxonomy" id="52838"/>
    <lineage>
        <taxon>Eukaryota</taxon>
        <taxon>Viridiplantae</taxon>
        <taxon>Streptophyta</taxon>
        <taxon>Embryophyta</taxon>
        <taxon>Tracheophyta</taxon>
        <taxon>Spermatophyta</taxon>
        <taxon>Magnoliopsida</taxon>
        <taxon>Liliopsida</taxon>
        <taxon>Zingiberales</taxon>
        <taxon>Musaceae</taxon>
        <taxon>Musa</taxon>
    </lineage>
</organism>
<accession>A0A4S8IKV5</accession>
<evidence type="ECO:0000313" key="1">
    <source>
        <dbReference type="EMBL" id="THU49088.1"/>
    </source>
</evidence>
<reference evidence="1 2" key="1">
    <citation type="journal article" date="2019" name="Nat. Plants">
        <title>Genome sequencing of Musa balbisiana reveals subgenome evolution and function divergence in polyploid bananas.</title>
        <authorList>
            <person name="Yao X."/>
        </authorList>
    </citation>
    <scope>NUCLEOTIDE SEQUENCE [LARGE SCALE GENOMIC DNA]</scope>
    <source>
        <strain evidence="2">cv. DH-PKW</strain>
        <tissue evidence="1">Leaves</tissue>
    </source>
</reference>
<dbReference type="EMBL" id="PYDT01000009">
    <property type="protein sequence ID" value="THU49088.1"/>
    <property type="molecule type" value="Genomic_DNA"/>
</dbReference>
<name>A0A4S8IKV5_MUSBA</name>
<evidence type="ECO:0000313" key="2">
    <source>
        <dbReference type="Proteomes" id="UP000317650"/>
    </source>
</evidence>
<dbReference type="AlphaFoldDB" id="A0A4S8IKV5"/>
<proteinExistence type="predicted"/>
<sequence>MRRIRMISAAAAAVLFVGDGDVRRSSVECRPNRILSQPQIVLGSSHRCMHEVPLQGGRQTTRESRGDSCHAFITETTHHHVFFHPLRMKTTKEKERARAKYI</sequence>
<keyword evidence="2" id="KW-1185">Reference proteome</keyword>
<protein>
    <submittedName>
        <fullName evidence="1">Uncharacterized protein</fullName>
    </submittedName>
</protein>
<gene>
    <name evidence="1" type="ORF">C4D60_Mb06t05870</name>
</gene>